<reference evidence="1 3" key="1">
    <citation type="submission" date="2016-06" db="EMBL/GenBank/DDBJ databases">
        <title>Complete genome sequence of Streptomyces griseochromogenes ATCC 14511, the Blasticidin S producer.</title>
        <authorList>
            <person name="Wu L."/>
        </authorList>
    </citation>
    <scope>NUCLEOTIDE SEQUENCE [LARGE SCALE GENOMIC DNA]</scope>
    <source>
        <strain evidence="1 3">ATCC 14511</strain>
    </source>
</reference>
<name>A0A1B1AZT5_9ACTN</name>
<dbReference type="KEGG" id="sgs:AVL59_23255"/>
<dbReference type="Proteomes" id="UP001519309">
    <property type="component" value="Unassembled WGS sequence"/>
</dbReference>
<protein>
    <submittedName>
        <fullName evidence="1">Uncharacterized protein</fullName>
    </submittedName>
</protein>
<dbReference type="AlphaFoldDB" id="A0A1B1AZT5"/>
<dbReference type="EMBL" id="JAGGLP010000051">
    <property type="protein sequence ID" value="MBP2056580.1"/>
    <property type="molecule type" value="Genomic_DNA"/>
</dbReference>
<dbReference type="Proteomes" id="UP000092659">
    <property type="component" value="Chromosome"/>
</dbReference>
<sequence>MVYDIRPLANGLRTDHPVPGLPFVDDSHLPLDDGPDAIEAVGRNKSEGMWGRCDTSHAGGWLAFTTDPIAHHLGWAIRHHPEHGRTVLLLRDEDTASLHTYWSGAPLLFRAGGYWWDGHTWYRPGQIWDPVTEDYARHKARATATVHAADMLDGHAHPDRAHLQKVATFDPATAKPENWIDDLTRWAQHHQRQVDPLPLDRCVVDLASPELAGDRLLGVPEMAALGGITASTLRGYISRGENDIPLPQATVGGRAQWSRPVAEDWAEARRRSAEGLKEAMTAGDRHHLAPGAAQIRDRLSETFFRYLWKRPDIRKRWALRHRNEPSVREVADQLAFDVADSLRQIIPTDALGPTIRHAVLEDFTTSLRTAERRGGELKGFDLILSLPLAKMLGWFIQHFPTSAQWYLGEIMSEADRQLGIPAQVSGEALRRSAITDGELDAQTSKEFFSRLVPREPES</sequence>
<evidence type="ECO:0000313" key="1">
    <source>
        <dbReference type="EMBL" id="ANP52093.1"/>
    </source>
</evidence>
<keyword evidence="4" id="KW-1185">Reference proteome</keyword>
<dbReference type="RefSeq" id="WP_067307639.1">
    <property type="nucleotide sequence ID" value="NZ_CP016279.1"/>
</dbReference>
<organism evidence="1 3">
    <name type="scientific">Streptomyces griseochromogenes</name>
    <dbReference type="NCBI Taxonomy" id="68214"/>
    <lineage>
        <taxon>Bacteria</taxon>
        <taxon>Bacillati</taxon>
        <taxon>Actinomycetota</taxon>
        <taxon>Actinomycetes</taxon>
        <taxon>Kitasatosporales</taxon>
        <taxon>Streptomycetaceae</taxon>
        <taxon>Streptomyces</taxon>
    </lineage>
</organism>
<evidence type="ECO:0000313" key="3">
    <source>
        <dbReference type="Proteomes" id="UP000092659"/>
    </source>
</evidence>
<gene>
    <name evidence="1" type="ORF">AVL59_23255</name>
    <name evidence="2" type="ORF">J2Z21_009599</name>
</gene>
<dbReference type="EMBL" id="CP016279">
    <property type="protein sequence ID" value="ANP52093.1"/>
    <property type="molecule type" value="Genomic_DNA"/>
</dbReference>
<evidence type="ECO:0000313" key="4">
    <source>
        <dbReference type="Proteomes" id="UP001519309"/>
    </source>
</evidence>
<proteinExistence type="predicted"/>
<dbReference type="OrthoDB" id="4571714at2"/>
<accession>A0A1B1AZT5</accession>
<reference evidence="2 4" key="2">
    <citation type="submission" date="2021-03" db="EMBL/GenBank/DDBJ databases">
        <title>Genomic Encyclopedia of Type Strains, Phase IV (KMG-IV): sequencing the most valuable type-strain genomes for metagenomic binning, comparative biology and taxonomic classification.</title>
        <authorList>
            <person name="Goeker M."/>
        </authorList>
    </citation>
    <scope>NUCLEOTIDE SEQUENCE [LARGE SCALE GENOMIC DNA]</scope>
    <source>
        <strain evidence="2 4">DSM 40499</strain>
    </source>
</reference>
<evidence type="ECO:0000313" key="2">
    <source>
        <dbReference type="EMBL" id="MBP2056580.1"/>
    </source>
</evidence>